<evidence type="ECO:0000256" key="1">
    <source>
        <dbReference type="SAM" id="MobiDB-lite"/>
    </source>
</evidence>
<protein>
    <submittedName>
        <fullName evidence="3 4">Late embryogenesis abundant protein 2-like</fullName>
    </submittedName>
</protein>
<feature type="compositionally biased region" description="Low complexity" evidence="1">
    <location>
        <begin position="87"/>
        <end position="108"/>
    </location>
</feature>
<dbReference type="KEGG" id="dzi:111278391"/>
<dbReference type="Proteomes" id="UP000515121">
    <property type="component" value="Unplaced"/>
</dbReference>
<dbReference type="OrthoDB" id="1894923at2759"/>
<accession>A0A6P5WXA9</accession>
<feature type="compositionally biased region" description="Polar residues" evidence="1">
    <location>
        <begin position="1"/>
        <end position="11"/>
    </location>
</feature>
<dbReference type="AlphaFoldDB" id="A0A6P5WXA9"/>
<dbReference type="RefSeq" id="XP_022720776.1">
    <property type="nucleotide sequence ID" value="XM_022865041.1"/>
</dbReference>
<gene>
    <name evidence="3" type="primary">LOC111278389</name>
    <name evidence="4" type="synonym">LOC111278391</name>
</gene>
<dbReference type="RefSeq" id="XP_022720775.1">
    <property type="nucleotide sequence ID" value="XM_022865040.1"/>
</dbReference>
<sequence>MSSQSTAQNSAHEAGEISGQIQLKRDEMMDQAPHGQATNSQSSDDQNSSYTTQATNFLQQTGTQVKHMAQGAADALKTTLGMNSADSTSNAPNPTANTAPTPSTNHPSNPSPRT</sequence>
<dbReference type="PANTHER" id="PTHR34191:SF9">
    <property type="entry name" value="F6D8.10"/>
    <property type="match status" value="1"/>
</dbReference>
<dbReference type="GeneID" id="111278389"/>
<name>A0A6P5WXA9_DURZI</name>
<dbReference type="KEGG" id="dzi:111278389"/>
<evidence type="ECO:0000313" key="2">
    <source>
        <dbReference type="Proteomes" id="UP000515121"/>
    </source>
</evidence>
<proteinExistence type="predicted"/>
<feature type="compositionally biased region" description="Low complexity" evidence="1">
    <location>
        <begin position="39"/>
        <end position="49"/>
    </location>
</feature>
<evidence type="ECO:0000313" key="3">
    <source>
        <dbReference type="RefSeq" id="XP_022720775.1"/>
    </source>
</evidence>
<organism evidence="2 3">
    <name type="scientific">Durio zibethinus</name>
    <name type="common">Durian</name>
    <dbReference type="NCBI Taxonomy" id="66656"/>
    <lineage>
        <taxon>Eukaryota</taxon>
        <taxon>Viridiplantae</taxon>
        <taxon>Streptophyta</taxon>
        <taxon>Embryophyta</taxon>
        <taxon>Tracheophyta</taxon>
        <taxon>Spermatophyta</taxon>
        <taxon>Magnoliopsida</taxon>
        <taxon>eudicotyledons</taxon>
        <taxon>Gunneridae</taxon>
        <taxon>Pentapetalae</taxon>
        <taxon>rosids</taxon>
        <taxon>malvids</taxon>
        <taxon>Malvales</taxon>
        <taxon>Malvaceae</taxon>
        <taxon>Helicteroideae</taxon>
        <taxon>Durio</taxon>
    </lineage>
</organism>
<feature type="region of interest" description="Disordered" evidence="1">
    <location>
        <begin position="1"/>
        <end position="114"/>
    </location>
</feature>
<keyword evidence="2" id="KW-1185">Reference proteome</keyword>
<evidence type="ECO:0000313" key="4">
    <source>
        <dbReference type="RefSeq" id="XP_022720776.1"/>
    </source>
</evidence>
<reference evidence="3 4" key="1">
    <citation type="submission" date="2025-04" db="UniProtKB">
        <authorList>
            <consortium name="RefSeq"/>
        </authorList>
    </citation>
    <scope>IDENTIFICATION</scope>
    <source>
        <tissue evidence="3 4">Fruit stalk</tissue>
    </source>
</reference>
<dbReference type="InterPro" id="IPR039624">
    <property type="entry name" value="LEA1/2/D7/KIN2"/>
</dbReference>
<dbReference type="PANTHER" id="PTHR34191">
    <property type="entry name" value="LATE EMBRYOGENESIS ABUNDANT PROTEIN (LEA) FAMILY PROTEIN"/>
    <property type="match status" value="1"/>
</dbReference>
<feature type="compositionally biased region" description="Polar residues" evidence="1">
    <location>
        <begin position="50"/>
        <end position="64"/>
    </location>
</feature>